<keyword evidence="2" id="KW-1185">Reference proteome</keyword>
<protein>
    <submittedName>
        <fullName evidence="1">Uncharacterized protein</fullName>
    </submittedName>
</protein>
<proteinExistence type="predicted"/>
<name>A0ABT0S325_9SPHN</name>
<dbReference type="EMBL" id="JAMGBE010000003">
    <property type="protein sequence ID" value="MCL6730275.1"/>
    <property type="molecule type" value="Genomic_DNA"/>
</dbReference>
<dbReference type="Proteomes" id="UP001165342">
    <property type="component" value="Unassembled WGS sequence"/>
</dbReference>
<reference evidence="1" key="1">
    <citation type="submission" date="2022-05" db="EMBL/GenBank/DDBJ databases">
        <authorList>
            <person name="Jo J.-H."/>
            <person name="Im W.-T."/>
        </authorList>
    </citation>
    <scope>NUCLEOTIDE SEQUENCE</scope>
    <source>
        <strain evidence="1">SE220</strain>
    </source>
</reference>
<dbReference type="RefSeq" id="WP_249831773.1">
    <property type="nucleotide sequence ID" value="NZ_JAMGBE010000003.1"/>
</dbReference>
<organism evidence="1 2">
    <name type="scientific">Sphingomonas hankyongi</name>
    <dbReference type="NCBI Taxonomy" id="2908209"/>
    <lineage>
        <taxon>Bacteria</taxon>
        <taxon>Pseudomonadati</taxon>
        <taxon>Pseudomonadota</taxon>
        <taxon>Alphaproteobacteria</taxon>
        <taxon>Sphingomonadales</taxon>
        <taxon>Sphingomonadaceae</taxon>
        <taxon>Sphingomonas</taxon>
    </lineage>
</organism>
<sequence>MATQDRIYFAQRAAEEQELALAATDPDVAQAHRDLQRAYLEKASVGERPEDQHDQVG</sequence>
<gene>
    <name evidence="1" type="ORF">LZ538_09445</name>
</gene>
<accession>A0ABT0S325</accession>
<comment type="caution">
    <text evidence="1">The sequence shown here is derived from an EMBL/GenBank/DDBJ whole genome shotgun (WGS) entry which is preliminary data.</text>
</comment>
<evidence type="ECO:0000313" key="2">
    <source>
        <dbReference type="Proteomes" id="UP001165342"/>
    </source>
</evidence>
<evidence type="ECO:0000313" key="1">
    <source>
        <dbReference type="EMBL" id="MCL6730275.1"/>
    </source>
</evidence>